<keyword evidence="1" id="KW-0812">Transmembrane</keyword>
<keyword evidence="1" id="KW-0472">Membrane</keyword>
<evidence type="ECO:0000256" key="1">
    <source>
        <dbReference type="SAM" id="Phobius"/>
    </source>
</evidence>
<reference evidence="2" key="1">
    <citation type="journal article" date="2014" name="Front. Microbiol.">
        <title>High frequency of phylogenetically diverse reductive dehalogenase-homologous genes in deep subseafloor sedimentary metagenomes.</title>
        <authorList>
            <person name="Kawai M."/>
            <person name="Futagami T."/>
            <person name="Toyoda A."/>
            <person name="Takaki Y."/>
            <person name="Nishi S."/>
            <person name="Hori S."/>
            <person name="Arai W."/>
            <person name="Tsubouchi T."/>
            <person name="Morono Y."/>
            <person name="Uchiyama I."/>
            <person name="Ito T."/>
            <person name="Fujiyama A."/>
            <person name="Inagaki F."/>
            <person name="Takami H."/>
        </authorList>
    </citation>
    <scope>NUCLEOTIDE SEQUENCE</scope>
    <source>
        <strain evidence="2">Expedition CK06-06</strain>
    </source>
</reference>
<comment type="caution">
    <text evidence="2">The sequence shown here is derived from an EMBL/GenBank/DDBJ whole genome shotgun (WGS) entry which is preliminary data.</text>
</comment>
<dbReference type="InterPro" id="IPR047961">
    <property type="entry name" value="Transp_suffix-like"/>
</dbReference>
<feature type="transmembrane region" description="Helical" evidence="1">
    <location>
        <begin position="52"/>
        <end position="73"/>
    </location>
</feature>
<dbReference type="EMBL" id="BARS01054052">
    <property type="protein sequence ID" value="GAG45118.1"/>
    <property type="molecule type" value="Genomic_DNA"/>
</dbReference>
<protein>
    <recommendedName>
        <fullName evidence="3">Transporter suffix domain-containing protein</fullName>
    </recommendedName>
</protein>
<dbReference type="NCBIfam" id="NF033684">
    <property type="entry name" value="suffix_2_RND"/>
    <property type="match status" value="1"/>
</dbReference>
<evidence type="ECO:0000313" key="2">
    <source>
        <dbReference type="EMBL" id="GAG45118.1"/>
    </source>
</evidence>
<keyword evidence="1" id="KW-1133">Transmembrane helix</keyword>
<name>X0Y8S3_9ZZZZ</name>
<evidence type="ECO:0008006" key="3">
    <source>
        <dbReference type="Google" id="ProtNLM"/>
    </source>
</evidence>
<organism evidence="2">
    <name type="scientific">marine sediment metagenome</name>
    <dbReference type="NCBI Taxonomy" id="412755"/>
    <lineage>
        <taxon>unclassified sequences</taxon>
        <taxon>metagenomes</taxon>
        <taxon>ecological metagenomes</taxon>
    </lineage>
</organism>
<gene>
    <name evidence="2" type="ORF">S01H1_80092</name>
</gene>
<proteinExistence type="predicted"/>
<dbReference type="AlphaFoldDB" id="X0Y8S3"/>
<feature type="transmembrane region" description="Helical" evidence="1">
    <location>
        <begin position="21"/>
        <end position="40"/>
    </location>
</feature>
<accession>X0Y8S3</accession>
<feature type="non-terminal residue" evidence="2">
    <location>
        <position position="116"/>
    </location>
</feature>
<sequence>MMTGQETAASDPQHSGWRFRIGMVVLVGGWMCPLLVPVVVATDLPMEWKTVLSGLLMVGIPEIFTVGAIAILGKSGFNLIKDRIFGFLKKHAPADVVSRTRYRIGLVMFSLPLLFG</sequence>